<comment type="caution">
    <text evidence="3">The sequence shown here is derived from an EMBL/GenBank/DDBJ whole genome shotgun (WGS) entry which is preliminary data.</text>
</comment>
<dbReference type="EMBL" id="JAGGJV010000008">
    <property type="protein sequence ID" value="MBP1860865.1"/>
    <property type="molecule type" value="Genomic_DNA"/>
</dbReference>
<dbReference type="InterPro" id="IPR014710">
    <property type="entry name" value="RmlC-like_jellyroll"/>
</dbReference>
<evidence type="ECO:0000259" key="2">
    <source>
        <dbReference type="Pfam" id="PF05899"/>
    </source>
</evidence>
<dbReference type="PANTHER" id="PTHR40943:SF1">
    <property type="entry name" value="CYTOPLASMIC PROTEIN"/>
    <property type="match status" value="1"/>
</dbReference>
<dbReference type="InterPro" id="IPR008579">
    <property type="entry name" value="UGlyAH_Cupin_dom"/>
</dbReference>
<evidence type="ECO:0000313" key="4">
    <source>
        <dbReference type="Proteomes" id="UP000823786"/>
    </source>
</evidence>
<dbReference type="PANTHER" id="PTHR40943">
    <property type="entry name" value="CYTOPLASMIC PROTEIN-RELATED"/>
    <property type="match status" value="1"/>
</dbReference>
<dbReference type="CDD" id="cd02227">
    <property type="entry name" value="cupin_TM1112-like"/>
    <property type="match status" value="1"/>
</dbReference>
<name>A0ABS4ESB3_9HYPH</name>
<dbReference type="InterPro" id="IPR011051">
    <property type="entry name" value="RmlC_Cupin_sf"/>
</dbReference>
<dbReference type="SUPFAM" id="SSF51182">
    <property type="entry name" value="RmlC-like cupins"/>
    <property type="match status" value="1"/>
</dbReference>
<organism evidence="3 4">
    <name type="scientific">Rhizobium herbae</name>
    <dbReference type="NCBI Taxonomy" id="508661"/>
    <lineage>
        <taxon>Bacteria</taxon>
        <taxon>Pseudomonadati</taxon>
        <taxon>Pseudomonadota</taxon>
        <taxon>Alphaproteobacteria</taxon>
        <taxon>Hyphomicrobiales</taxon>
        <taxon>Rhizobiaceae</taxon>
        <taxon>Rhizobium/Agrobacterium group</taxon>
        <taxon>Rhizobium</taxon>
    </lineage>
</organism>
<feature type="region of interest" description="Disordered" evidence="1">
    <location>
        <begin position="1"/>
        <end position="23"/>
    </location>
</feature>
<evidence type="ECO:0000313" key="3">
    <source>
        <dbReference type="EMBL" id="MBP1860865.1"/>
    </source>
</evidence>
<gene>
    <name evidence="3" type="ORF">J2Z75_004386</name>
</gene>
<evidence type="ECO:0000256" key="1">
    <source>
        <dbReference type="SAM" id="MobiDB-lite"/>
    </source>
</evidence>
<dbReference type="Pfam" id="PF05899">
    <property type="entry name" value="Cupin_3"/>
    <property type="match status" value="1"/>
</dbReference>
<keyword evidence="4" id="KW-1185">Reference proteome</keyword>
<dbReference type="RefSeq" id="WP_209854854.1">
    <property type="nucleotide sequence ID" value="NZ_JAGGJV010000008.1"/>
</dbReference>
<accession>A0ABS4ESB3</accession>
<dbReference type="Gene3D" id="2.60.120.10">
    <property type="entry name" value="Jelly Rolls"/>
    <property type="match status" value="1"/>
</dbReference>
<dbReference type="Proteomes" id="UP000823786">
    <property type="component" value="Unassembled WGS sequence"/>
</dbReference>
<feature type="domain" description="(S)-ureidoglycine aminohydrolase cupin" evidence="2">
    <location>
        <begin position="38"/>
        <end position="110"/>
    </location>
</feature>
<proteinExistence type="predicted"/>
<sequence length="114" mass="12784">MTYALTFDPTSIEPEAGAPAPDRLISGTPEFRTWNFEEAEGGIYAGIWEATPGKWRIAYDEWEYFHILSGVSVVIEDGGAETHLKAGDSMILRPGFKGTWEVIETTRKDYVIRV</sequence>
<protein>
    <submittedName>
        <fullName evidence="3">Cupin superfamily protein</fullName>
    </submittedName>
</protein>
<reference evidence="3 4" key="1">
    <citation type="submission" date="2021-03" db="EMBL/GenBank/DDBJ databases">
        <title>Genomic Encyclopedia of Type Strains, Phase IV (KMG-IV): sequencing the most valuable type-strain genomes for metagenomic binning, comparative biology and taxonomic classification.</title>
        <authorList>
            <person name="Goeker M."/>
        </authorList>
    </citation>
    <scope>NUCLEOTIDE SEQUENCE [LARGE SCALE GENOMIC DNA]</scope>
    <source>
        <strain evidence="3 4">DSM 26427</strain>
    </source>
</reference>